<protein>
    <submittedName>
        <fullName evidence="2">Uncharacterized protein</fullName>
    </submittedName>
</protein>
<comment type="caution">
    <text evidence="2">The sequence shown here is derived from an EMBL/GenBank/DDBJ whole genome shotgun (WGS) entry which is preliminary data.</text>
</comment>
<evidence type="ECO:0000256" key="1">
    <source>
        <dbReference type="SAM" id="MobiDB-lite"/>
    </source>
</evidence>
<evidence type="ECO:0000313" key="3">
    <source>
        <dbReference type="Proteomes" id="UP000092420"/>
    </source>
</evidence>
<sequence>MLKKLSTENDALEGEEAPISPASINLLPFRNKGKTSSE</sequence>
<evidence type="ECO:0000313" key="2">
    <source>
        <dbReference type="EMBL" id="KYC52515.1"/>
    </source>
</evidence>
<proteinExistence type="predicted"/>
<feature type="region of interest" description="Disordered" evidence="1">
    <location>
        <begin position="1"/>
        <end position="38"/>
    </location>
</feature>
<name>A0A150J5X4_9EURY</name>
<gene>
    <name evidence="2" type="ORF">AN188_01576</name>
</gene>
<dbReference type="Proteomes" id="UP000092420">
    <property type="component" value="Unassembled WGS sequence"/>
</dbReference>
<accession>A0A150J5X4</accession>
<dbReference type="AlphaFoldDB" id="A0A150J5X4"/>
<dbReference type="EMBL" id="LNJB01000042">
    <property type="protein sequence ID" value="KYC52515.1"/>
    <property type="molecule type" value="Genomic_DNA"/>
</dbReference>
<organism evidence="2 3">
    <name type="scientific">Candidatus Methanofastidiosum methylothiophilum</name>
    <dbReference type="NCBI Taxonomy" id="1705564"/>
    <lineage>
        <taxon>Archaea</taxon>
        <taxon>Methanobacteriati</taxon>
        <taxon>Methanobacteriota</taxon>
        <taxon>Stenosarchaea group</taxon>
        <taxon>Candidatus Methanofastidiosia</taxon>
        <taxon>Candidatus Methanofastidiosales</taxon>
        <taxon>Candidatus Methanofastidiosaceae</taxon>
        <taxon>Candidatus Methanofastidiosum</taxon>
    </lineage>
</organism>
<reference evidence="2 3" key="1">
    <citation type="journal article" date="2016" name="ISME J.">
        <title>Chasing the elusive Euryarchaeota class WSA2: genomes reveal a uniquely fastidious methyl-reducing methanogen.</title>
        <authorList>
            <person name="Nobu M.K."/>
            <person name="Narihiro T."/>
            <person name="Kuroda K."/>
            <person name="Mei R."/>
            <person name="Liu W.T."/>
        </authorList>
    </citation>
    <scope>NUCLEOTIDE SEQUENCE [LARGE SCALE GENOMIC DNA]</scope>
    <source>
        <strain evidence="2">ADurb1013_Bin02101</strain>
    </source>
</reference>